<protein>
    <submittedName>
        <fullName evidence="2">Uncharacterized protein</fullName>
    </submittedName>
</protein>
<keyword evidence="1" id="KW-0472">Membrane</keyword>
<feature type="transmembrane region" description="Helical" evidence="1">
    <location>
        <begin position="7"/>
        <end position="32"/>
    </location>
</feature>
<feature type="transmembrane region" description="Helical" evidence="1">
    <location>
        <begin position="99"/>
        <end position="120"/>
    </location>
</feature>
<reference evidence="2" key="1">
    <citation type="journal article" date="2015" name="Front. Microbiol.">
        <title>Combining genomic sequencing methods to explore viral diversity and reveal potential virus-host interactions.</title>
        <authorList>
            <person name="Chow C.E."/>
            <person name="Winget D.M."/>
            <person name="White R.A.III."/>
            <person name="Hallam S.J."/>
            <person name="Suttle C.A."/>
        </authorList>
    </citation>
    <scope>NUCLEOTIDE SEQUENCE</scope>
    <source>
        <strain evidence="2">Anoxic3_7</strain>
    </source>
</reference>
<evidence type="ECO:0000313" key="2">
    <source>
        <dbReference type="EMBL" id="AKH46360.1"/>
    </source>
</evidence>
<name>A0A0F7L351_9VIRU</name>
<feature type="transmembrane region" description="Helical" evidence="1">
    <location>
        <begin position="38"/>
        <end position="60"/>
    </location>
</feature>
<proteinExistence type="predicted"/>
<organism evidence="2">
    <name type="scientific">uncultured marine virus</name>
    <dbReference type="NCBI Taxonomy" id="186617"/>
    <lineage>
        <taxon>Viruses</taxon>
        <taxon>environmental samples</taxon>
    </lineage>
</organism>
<keyword evidence="1" id="KW-1133">Transmembrane helix</keyword>
<evidence type="ECO:0000256" key="1">
    <source>
        <dbReference type="SAM" id="Phobius"/>
    </source>
</evidence>
<sequence length="121" mass="13333">MVFFIHILSIISISTYSNPFFTLSLCISMWFMCLSLNPYFFCAMSSIAFTVLLRSAFALLSPTVSFSVKSSPISSAGGSCHITSCSYVSYSGVLNRRPLYNLLTLKAFTLTFAFISSTLVI</sequence>
<accession>A0A0F7L351</accession>
<keyword evidence="1" id="KW-0812">Transmembrane</keyword>
<dbReference type="EMBL" id="KR029582">
    <property type="protein sequence ID" value="AKH46360.1"/>
    <property type="molecule type" value="Genomic_DNA"/>
</dbReference>
<reference evidence="2" key="2">
    <citation type="submission" date="2015-03" db="EMBL/GenBank/DDBJ databases">
        <authorList>
            <person name="Chow C.-E.T."/>
            <person name="Winget D.M."/>
            <person name="White R.A.III."/>
            <person name="Hallam S.J."/>
            <person name="Suttle C.A."/>
        </authorList>
    </citation>
    <scope>NUCLEOTIDE SEQUENCE</scope>
    <source>
        <strain evidence="2">Anoxic3_7</strain>
    </source>
</reference>